<gene>
    <name evidence="2" type="ORF">I570_01440</name>
    <name evidence="1" type="ORF">OMU_00445</name>
</gene>
<dbReference type="Proteomes" id="UP000014104">
    <property type="component" value="Unassembled WGS sequence"/>
</dbReference>
<comment type="caution">
    <text evidence="2">The sequence shown here is derived from an EMBL/GenBank/DDBJ whole genome shotgun (WGS) entry which is preliminary data.</text>
</comment>
<reference evidence="2 4" key="2">
    <citation type="submission" date="2013-03" db="EMBL/GenBank/DDBJ databases">
        <title>The Genome Sequence of Enterococcus avium ATCC_14025 (PacBio/Illumina hybrid assembly).</title>
        <authorList>
            <consortium name="The Broad Institute Genomics Platform"/>
            <consortium name="The Broad Institute Genome Sequencing Center for Infectious Disease"/>
            <person name="Earl A."/>
            <person name="Russ C."/>
            <person name="Gilmore M."/>
            <person name="Surin D."/>
            <person name="Walker B."/>
            <person name="Young S."/>
            <person name="Zeng Q."/>
            <person name="Gargeya S."/>
            <person name="Fitzgerald M."/>
            <person name="Haas B."/>
            <person name="Abouelleil A."/>
            <person name="Allen A.W."/>
            <person name="Alvarado L."/>
            <person name="Arachchi H.M."/>
            <person name="Berlin A.M."/>
            <person name="Chapman S.B."/>
            <person name="Gainer-Dewar J."/>
            <person name="Goldberg J."/>
            <person name="Griggs A."/>
            <person name="Gujja S."/>
            <person name="Hansen M."/>
            <person name="Howarth C."/>
            <person name="Imamovic A."/>
            <person name="Ireland A."/>
            <person name="Larimer J."/>
            <person name="McCowan C."/>
            <person name="Murphy C."/>
            <person name="Pearson M."/>
            <person name="Poon T.W."/>
            <person name="Priest M."/>
            <person name="Roberts A."/>
            <person name="Saif S."/>
            <person name="Shea T."/>
            <person name="Sisk P."/>
            <person name="Sykes S."/>
            <person name="Wortman J."/>
            <person name="Nusbaum C."/>
            <person name="Birren B."/>
        </authorList>
    </citation>
    <scope>NUCLEOTIDE SEQUENCE [LARGE SCALE GENOMIC DNA]</scope>
    <source>
        <strain evidence="2 4">ATCC 14025</strain>
    </source>
</reference>
<evidence type="ECO:0000313" key="3">
    <source>
        <dbReference type="Proteomes" id="UP000014104"/>
    </source>
</evidence>
<dbReference type="AlphaFoldDB" id="A0AAV3J3I5"/>
<dbReference type="InterPro" id="IPR021146">
    <property type="entry name" value="Phage_gp6-like_head-tail"/>
</dbReference>
<dbReference type="EMBL" id="ASWL01000002">
    <property type="protein sequence ID" value="EOU23575.1"/>
    <property type="molecule type" value="Genomic_DNA"/>
</dbReference>
<dbReference type="GeneID" id="69570922"/>
<organism evidence="2 4">
    <name type="scientific">Enterococcus avium ATCC 14025</name>
    <dbReference type="NCBI Taxonomy" id="1140002"/>
    <lineage>
        <taxon>Bacteria</taxon>
        <taxon>Bacillati</taxon>
        <taxon>Bacillota</taxon>
        <taxon>Bacilli</taxon>
        <taxon>Lactobacillales</taxon>
        <taxon>Enterococcaceae</taxon>
        <taxon>Enterococcus</taxon>
    </lineage>
</organism>
<dbReference type="Pfam" id="PF05135">
    <property type="entry name" value="Phage_connect_1"/>
    <property type="match status" value="1"/>
</dbReference>
<dbReference type="InterPro" id="IPR053746">
    <property type="entry name" value="Viral_HT_Connector_Assembly"/>
</dbReference>
<protein>
    <submittedName>
        <fullName evidence="2">Uncharacterized protein</fullName>
    </submittedName>
</protein>
<dbReference type="Proteomes" id="UP000014107">
    <property type="component" value="Unassembled WGS sequence"/>
</dbReference>
<reference evidence="1 3" key="1">
    <citation type="submission" date="2013-03" db="EMBL/GenBank/DDBJ databases">
        <title>The Genome Sequence of Enterococcus avium ATCC_14025 (Illumina only assembly).</title>
        <authorList>
            <consortium name="The Broad Institute Genomics Platform"/>
            <consortium name="The Broad Institute Genome Sequencing Center for Infectious Disease"/>
            <person name="Earl A."/>
            <person name="Russ C."/>
            <person name="Gilmore M."/>
            <person name="Surin D."/>
            <person name="Walker B."/>
            <person name="Young S."/>
            <person name="Zeng Q."/>
            <person name="Gargeya S."/>
            <person name="Fitzgerald M."/>
            <person name="Haas B."/>
            <person name="Abouelleil A."/>
            <person name="Allen A.W."/>
            <person name="Alvarado L."/>
            <person name="Arachchi H.M."/>
            <person name="Berlin A.M."/>
            <person name="Chapman S.B."/>
            <person name="Gainer-Dewar J."/>
            <person name="Goldberg J."/>
            <person name="Griggs A."/>
            <person name="Gujja S."/>
            <person name="Hansen M."/>
            <person name="Howarth C."/>
            <person name="Imamovic A."/>
            <person name="Ireland A."/>
            <person name="Larimer J."/>
            <person name="McCowan C."/>
            <person name="Murphy C."/>
            <person name="Pearson M."/>
            <person name="Poon T.W."/>
            <person name="Priest M."/>
            <person name="Roberts A."/>
            <person name="Saif S."/>
            <person name="Shea T."/>
            <person name="Sisk P."/>
            <person name="Sykes S."/>
            <person name="Wortman J."/>
            <person name="Nusbaum C."/>
            <person name="Birren B."/>
        </authorList>
    </citation>
    <scope>NUCLEOTIDE SEQUENCE [LARGE SCALE GENOMIC DNA]</scope>
    <source>
        <strain evidence="1 3">ATCC 14025</strain>
    </source>
</reference>
<keyword evidence="3" id="KW-1185">Reference proteome</keyword>
<evidence type="ECO:0000313" key="1">
    <source>
        <dbReference type="EMBL" id="EOT51116.1"/>
    </source>
</evidence>
<sequence>MNDELLEKHTDVLMERLDDVEEKERPKIKGMLEDAITLILDYTARTTEQMNDSLYYYARQLVVIAWNQEGNEGDAARSEGGVSHTFITDIPPKLKSGLNNHRLGKVVSFHAPKET</sequence>
<dbReference type="RefSeq" id="WP_010743588.1">
    <property type="nucleotide sequence ID" value="NZ_KE136357.1"/>
</dbReference>
<dbReference type="Gene3D" id="1.10.246.150">
    <property type="match status" value="1"/>
</dbReference>
<accession>A0AAV3J3I5</accession>
<name>A0AAV3J3I5_ENTAV</name>
<evidence type="ECO:0000313" key="4">
    <source>
        <dbReference type="Proteomes" id="UP000014107"/>
    </source>
</evidence>
<proteinExistence type="predicted"/>
<dbReference type="EMBL" id="AHYV01000005">
    <property type="protein sequence ID" value="EOT51116.1"/>
    <property type="molecule type" value="Genomic_DNA"/>
</dbReference>
<evidence type="ECO:0000313" key="2">
    <source>
        <dbReference type="EMBL" id="EOU23575.1"/>
    </source>
</evidence>